<evidence type="ECO:0000313" key="2">
    <source>
        <dbReference type="Proteomes" id="UP000256919"/>
    </source>
</evidence>
<dbReference type="RefSeq" id="WP_115813015.1">
    <property type="nucleotide sequence ID" value="NZ_QREI01000015.1"/>
</dbReference>
<evidence type="ECO:0000313" key="1">
    <source>
        <dbReference type="EMBL" id="REE07633.1"/>
    </source>
</evidence>
<dbReference type="InterPro" id="IPR036514">
    <property type="entry name" value="SGNH_hydro_sf"/>
</dbReference>
<proteinExistence type="predicted"/>
<gene>
    <name evidence="1" type="ORF">DFQ09_1151</name>
</gene>
<dbReference type="PROSITE" id="PS51257">
    <property type="entry name" value="PROKAR_LIPOPROTEIN"/>
    <property type="match status" value="1"/>
</dbReference>
<dbReference type="EMBL" id="QREI01000015">
    <property type="protein sequence ID" value="REE07633.1"/>
    <property type="molecule type" value="Genomic_DNA"/>
</dbReference>
<keyword evidence="2" id="KW-1185">Reference proteome</keyword>
<dbReference type="OrthoDB" id="7443339at2"/>
<dbReference type="Proteomes" id="UP000256919">
    <property type="component" value="Unassembled WGS sequence"/>
</dbReference>
<dbReference type="AlphaFoldDB" id="A0A3D9LNQ6"/>
<sequence length="269" mass="31165">MRNFVLIILAVAITSCKSLNTELSEELNVLFIGNSLTYYHEMPQTLQMMLNETNTNITIDQSTYPGYSLSQHLSRKPESTTEHRIITLTEKKIVEKDWDIIILQTGTVSVLIPENRELKVNRAISRIKELATNKDCKFILFNTWPSKREYPKKYCYSGYSIDKSIKDIDYCSPIMENLEQEITTINESYDLVSKSNNILKSDNGDKYYEVRTSYPEIELYEDDIHPNKYGAFLNACVFYQMLTEKIASDLKYNGEIEPKTAELLKKIAK</sequence>
<dbReference type="SUPFAM" id="SSF52266">
    <property type="entry name" value="SGNH hydrolase"/>
    <property type="match status" value="1"/>
</dbReference>
<comment type="caution">
    <text evidence="1">The sequence shown here is derived from an EMBL/GenBank/DDBJ whole genome shotgun (WGS) entry which is preliminary data.</text>
</comment>
<protein>
    <submittedName>
        <fullName evidence="1">Uncharacterized protein DUF4886</fullName>
    </submittedName>
</protein>
<organism evidence="1 2">
    <name type="scientific">Winogradskyella pacifica</name>
    <dbReference type="NCBI Taxonomy" id="664642"/>
    <lineage>
        <taxon>Bacteria</taxon>
        <taxon>Pseudomonadati</taxon>
        <taxon>Bacteroidota</taxon>
        <taxon>Flavobacteriia</taxon>
        <taxon>Flavobacteriales</taxon>
        <taxon>Flavobacteriaceae</taxon>
        <taxon>Winogradskyella</taxon>
    </lineage>
</organism>
<dbReference type="Gene3D" id="3.40.50.1110">
    <property type="entry name" value="SGNH hydrolase"/>
    <property type="match status" value="1"/>
</dbReference>
<accession>A0A3D9LNQ6</accession>
<reference evidence="1 2" key="1">
    <citation type="submission" date="2018-07" db="EMBL/GenBank/DDBJ databases">
        <title>Genomic Encyclopedia of Type Strains, Phase III (KMG-III): the genomes of soil and plant-associated and newly described type strains.</title>
        <authorList>
            <person name="Whitman W."/>
        </authorList>
    </citation>
    <scope>NUCLEOTIDE SEQUENCE [LARGE SCALE GENOMIC DNA]</scope>
    <source>
        <strain evidence="1 2">CECT 7948</strain>
    </source>
</reference>
<dbReference type="GO" id="GO:0016788">
    <property type="term" value="F:hydrolase activity, acting on ester bonds"/>
    <property type="evidence" value="ECO:0007669"/>
    <property type="project" value="UniProtKB-ARBA"/>
</dbReference>
<name>A0A3D9LNQ6_9FLAO</name>